<evidence type="ECO:0000313" key="2">
    <source>
        <dbReference type="Proteomes" id="UP001165283"/>
    </source>
</evidence>
<evidence type="ECO:0000313" key="1">
    <source>
        <dbReference type="EMBL" id="MCO1654090.1"/>
    </source>
</evidence>
<accession>A0ABT0ZTN3</accession>
<proteinExistence type="predicted"/>
<comment type="caution">
    <text evidence="1">The sequence shown here is derived from an EMBL/GenBank/DDBJ whole genome shotgun (WGS) entry which is preliminary data.</text>
</comment>
<protein>
    <recommendedName>
        <fullName evidence="3">Luciferase-like monooxygenase</fullName>
    </recommendedName>
</protein>
<evidence type="ECO:0008006" key="3">
    <source>
        <dbReference type="Google" id="ProtNLM"/>
    </source>
</evidence>
<gene>
    <name evidence="1" type="ORF">KDL28_03375</name>
</gene>
<sequence>MPVPHNLPTDRTPLFGRAAEIPTIAALVGGHRLVTLLGIGAPARPGWPAATATGRRRDVPAAIAHCRDDRGVYRFRNDHRFVVGRRPR</sequence>
<keyword evidence="2" id="KW-1185">Reference proteome</keyword>
<dbReference type="RefSeq" id="WP_252435695.1">
    <property type="nucleotide sequence ID" value="NZ_JAGSOV010000009.1"/>
</dbReference>
<dbReference type="EMBL" id="JAGSOV010000009">
    <property type="protein sequence ID" value="MCO1654090.1"/>
    <property type="molecule type" value="Genomic_DNA"/>
</dbReference>
<name>A0ABT0ZTN3_9PSEU</name>
<dbReference type="Proteomes" id="UP001165283">
    <property type="component" value="Unassembled WGS sequence"/>
</dbReference>
<organism evidence="1 2">
    <name type="scientific">Pseudonocardia humida</name>
    <dbReference type="NCBI Taxonomy" id="2800819"/>
    <lineage>
        <taxon>Bacteria</taxon>
        <taxon>Bacillati</taxon>
        <taxon>Actinomycetota</taxon>
        <taxon>Actinomycetes</taxon>
        <taxon>Pseudonocardiales</taxon>
        <taxon>Pseudonocardiaceae</taxon>
        <taxon>Pseudonocardia</taxon>
    </lineage>
</organism>
<reference evidence="1" key="1">
    <citation type="submission" date="2021-04" db="EMBL/GenBank/DDBJ databases">
        <title>Pseudonocardia sp. nov., isolated from sandy soil of mangrove forest.</title>
        <authorList>
            <person name="Zan Z."/>
            <person name="Huang R."/>
            <person name="Liu W."/>
        </authorList>
    </citation>
    <scope>NUCLEOTIDE SEQUENCE</scope>
    <source>
        <strain evidence="1">S2-4</strain>
    </source>
</reference>